<feature type="region of interest" description="Disordered" evidence="1">
    <location>
        <begin position="107"/>
        <end position="134"/>
    </location>
</feature>
<dbReference type="EMBL" id="UINC01015370">
    <property type="protein sequence ID" value="SVA64778.1"/>
    <property type="molecule type" value="Genomic_DNA"/>
</dbReference>
<feature type="non-terminal residue" evidence="2">
    <location>
        <position position="376"/>
    </location>
</feature>
<evidence type="ECO:0000313" key="2">
    <source>
        <dbReference type="EMBL" id="SVA64778.1"/>
    </source>
</evidence>
<reference evidence="2" key="1">
    <citation type="submission" date="2018-05" db="EMBL/GenBank/DDBJ databases">
        <authorList>
            <person name="Lanie J.A."/>
            <person name="Ng W.-L."/>
            <person name="Kazmierczak K.M."/>
            <person name="Andrzejewski T.M."/>
            <person name="Davidsen T.M."/>
            <person name="Wayne K.J."/>
            <person name="Tettelin H."/>
            <person name="Glass J.I."/>
            <person name="Rusch D."/>
            <person name="Podicherti R."/>
            <person name="Tsui H.-C.T."/>
            <person name="Winkler M.E."/>
        </authorList>
    </citation>
    <scope>NUCLEOTIDE SEQUENCE</scope>
</reference>
<proteinExistence type="predicted"/>
<accession>A0A381XJ54</accession>
<evidence type="ECO:0000256" key="1">
    <source>
        <dbReference type="SAM" id="MobiDB-lite"/>
    </source>
</evidence>
<protein>
    <submittedName>
        <fullName evidence="2">Uncharacterized protein</fullName>
    </submittedName>
</protein>
<dbReference type="AlphaFoldDB" id="A0A381XJ54"/>
<gene>
    <name evidence="2" type="ORF">METZ01_LOCUS117632</name>
</gene>
<sequence>MACQKDLDITEFSSDFSDYKPELRIEALILPGDSTAIVRIDKSFLITDTELYDCRDNDFGEISLDSCNTIEGIWHGQEDTDTIADCGNWNPFLHDIGSDGTMSIDENGDGKYEGWEDIAPDDDGTENNGSPDCGEPNVDNYAEILPGVHNSLCDVYINKISDNLTETCDFHFADTAGHFFDYRYTGGKADPTLEDIEMINYGAYVPNVDCSNNYWGDYDAQYEFNCDCSESGFGIIESKEPIVLSKPVVFFNVQDSLSIIECSDYSCLQNTTSLLNGSKYDSLYFGRYSAESFINYANISPNVTFEAIQYMYDKQNNEFKYFHGHPAIGTDMFHIVNDVCVMREQVITEYYDGIGNDVWDEGELFADTTNNNMYDS</sequence>
<name>A0A381XJ54_9ZZZZ</name>
<feature type="compositionally biased region" description="Acidic residues" evidence="1">
    <location>
        <begin position="115"/>
        <end position="125"/>
    </location>
</feature>
<organism evidence="2">
    <name type="scientific">marine metagenome</name>
    <dbReference type="NCBI Taxonomy" id="408172"/>
    <lineage>
        <taxon>unclassified sequences</taxon>
        <taxon>metagenomes</taxon>
        <taxon>ecological metagenomes</taxon>
    </lineage>
</organism>